<dbReference type="InterPro" id="IPR011701">
    <property type="entry name" value="MFS"/>
</dbReference>
<evidence type="ECO:0000313" key="10">
    <source>
        <dbReference type="Proteomes" id="UP001219525"/>
    </source>
</evidence>
<dbReference type="EMBL" id="JARJCW010000014">
    <property type="protein sequence ID" value="KAJ7217117.1"/>
    <property type="molecule type" value="Genomic_DNA"/>
</dbReference>
<sequence length="476" mass="51545">MDEDTCTETTALLSKPKQQTPTPLPKLQLGIVMFVQICEPTASQSIYPYINQLVSELDIIGGDKRKVGYYAGLESLFYVTEATTVLQWSRASDYIGRKPILVIGLFGTALSMLCFGMSRTFWALVVSRCLTGLLNGNVGVMKSVMGDLTDRSNRAQALAYLPIVWDLGAAFGFYIGGQLSQPQLRFPSLFSGQFWRDYPYFLPSLATGSLVFFAGMIVLLFFKETAPSKKPCPLGDRQDSESNGSSPVSSRSELSSSSRPLALRQLLTFPILISVSNYIALAFLDISLRALVPLVFAMPLAIGGLALPPAKIGAILAVQSMAIVVFQLLFFARFIRRFGERRVMIGGMSMYLFVFALFPVISITVQASGRTPIVWALVACLLALSVALDMSYGAIFMFLTASAPKNSRGTVNGLGQTSVSVARAIGPALSTSLFSLSVERNLLGGQAIYAVFFAISACAVILATHLPAEVWDEENA</sequence>
<keyword evidence="2" id="KW-0813">Transport</keyword>
<evidence type="ECO:0000256" key="6">
    <source>
        <dbReference type="SAM" id="MobiDB-lite"/>
    </source>
</evidence>
<reference evidence="9" key="1">
    <citation type="submission" date="2023-03" db="EMBL/GenBank/DDBJ databases">
        <title>Massive genome expansion in bonnet fungi (Mycena s.s.) driven by repeated elements and novel gene families across ecological guilds.</title>
        <authorList>
            <consortium name="Lawrence Berkeley National Laboratory"/>
            <person name="Harder C.B."/>
            <person name="Miyauchi S."/>
            <person name="Viragh M."/>
            <person name="Kuo A."/>
            <person name="Thoen E."/>
            <person name="Andreopoulos B."/>
            <person name="Lu D."/>
            <person name="Skrede I."/>
            <person name="Drula E."/>
            <person name="Henrissat B."/>
            <person name="Morin E."/>
            <person name="Kohler A."/>
            <person name="Barry K."/>
            <person name="LaButti K."/>
            <person name="Morin E."/>
            <person name="Salamov A."/>
            <person name="Lipzen A."/>
            <person name="Mereny Z."/>
            <person name="Hegedus B."/>
            <person name="Baldrian P."/>
            <person name="Stursova M."/>
            <person name="Weitz H."/>
            <person name="Taylor A."/>
            <person name="Grigoriev I.V."/>
            <person name="Nagy L.G."/>
            <person name="Martin F."/>
            <person name="Kauserud H."/>
        </authorList>
    </citation>
    <scope>NUCLEOTIDE SEQUENCE</scope>
    <source>
        <strain evidence="9">9144</strain>
    </source>
</reference>
<dbReference type="SUPFAM" id="SSF103473">
    <property type="entry name" value="MFS general substrate transporter"/>
    <property type="match status" value="1"/>
</dbReference>
<dbReference type="GO" id="GO:0022857">
    <property type="term" value="F:transmembrane transporter activity"/>
    <property type="evidence" value="ECO:0007669"/>
    <property type="project" value="InterPro"/>
</dbReference>
<evidence type="ECO:0000256" key="4">
    <source>
        <dbReference type="ARBA" id="ARBA00022989"/>
    </source>
</evidence>
<comment type="subcellular location">
    <subcellularLocation>
        <location evidence="1">Membrane</location>
        <topology evidence="1">Multi-pass membrane protein</topology>
    </subcellularLocation>
</comment>
<dbReference type="InterPro" id="IPR020846">
    <property type="entry name" value="MFS_dom"/>
</dbReference>
<feature type="transmembrane region" description="Helical" evidence="7">
    <location>
        <begin position="447"/>
        <end position="466"/>
    </location>
</feature>
<dbReference type="Pfam" id="PF07690">
    <property type="entry name" value="MFS_1"/>
    <property type="match status" value="1"/>
</dbReference>
<evidence type="ECO:0000256" key="1">
    <source>
        <dbReference type="ARBA" id="ARBA00004141"/>
    </source>
</evidence>
<feature type="transmembrane region" description="Helical" evidence="7">
    <location>
        <begin position="373"/>
        <end position="399"/>
    </location>
</feature>
<name>A0AAD6YH70_9AGAR</name>
<feature type="region of interest" description="Disordered" evidence="6">
    <location>
        <begin position="232"/>
        <end position="254"/>
    </location>
</feature>
<dbReference type="GO" id="GO:0016020">
    <property type="term" value="C:membrane"/>
    <property type="evidence" value="ECO:0007669"/>
    <property type="project" value="UniProtKB-SubCell"/>
</dbReference>
<feature type="transmembrane region" description="Helical" evidence="7">
    <location>
        <begin position="157"/>
        <end position="180"/>
    </location>
</feature>
<gene>
    <name evidence="9" type="ORF">GGX14DRAFT_358270</name>
</gene>
<comment type="caution">
    <text evidence="9">The sequence shown here is derived from an EMBL/GenBank/DDBJ whole genome shotgun (WGS) entry which is preliminary data.</text>
</comment>
<dbReference type="PANTHER" id="PTHR23504">
    <property type="entry name" value="MAJOR FACILITATOR SUPERFAMILY DOMAIN-CONTAINING PROTEIN 10"/>
    <property type="match status" value="1"/>
</dbReference>
<keyword evidence="4 7" id="KW-1133">Transmembrane helix</keyword>
<dbReference type="AlphaFoldDB" id="A0AAD6YH70"/>
<evidence type="ECO:0000313" key="9">
    <source>
        <dbReference type="EMBL" id="KAJ7217117.1"/>
    </source>
</evidence>
<evidence type="ECO:0000256" key="3">
    <source>
        <dbReference type="ARBA" id="ARBA00022692"/>
    </source>
</evidence>
<feature type="compositionally biased region" description="Low complexity" evidence="6">
    <location>
        <begin position="245"/>
        <end position="254"/>
    </location>
</feature>
<evidence type="ECO:0000259" key="8">
    <source>
        <dbReference type="PROSITE" id="PS50850"/>
    </source>
</evidence>
<feature type="transmembrane region" description="Helical" evidence="7">
    <location>
        <begin position="343"/>
        <end position="367"/>
    </location>
</feature>
<feature type="domain" description="Major facilitator superfamily (MFS) profile" evidence="8">
    <location>
        <begin position="28"/>
        <end position="471"/>
    </location>
</feature>
<keyword evidence="10" id="KW-1185">Reference proteome</keyword>
<accession>A0AAD6YH70</accession>
<feature type="transmembrane region" description="Helical" evidence="7">
    <location>
        <begin position="312"/>
        <end position="331"/>
    </location>
</feature>
<feature type="transmembrane region" description="Helical" evidence="7">
    <location>
        <begin position="200"/>
        <end position="222"/>
    </location>
</feature>
<organism evidence="9 10">
    <name type="scientific">Mycena pura</name>
    <dbReference type="NCBI Taxonomy" id="153505"/>
    <lineage>
        <taxon>Eukaryota</taxon>
        <taxon>Fungi</taxon>
        <taxon>Dikarya</taxon>
        <taxon>Basidiomycota</taxon>
        <taxon>Agaricomycotina</taxon>
        <taxon>Agaricomycetes</taxon>
        <taxon>Agaricomycetidae</taxon>
        <taxon>Agaricales</taxon>
        <taxon>Marasmiineae</taxon>
        <taxon>Mycenaceae</taxon>
        <taxon>Mycena</taxon>
    </lineage>
</organism>
<evidence type="ECO:0000256" key="5">
    <source>
        <dbReference type="ARBA" id="ARBA00023136"/>
    </source>
</evidence>
<evidence type="ECO:0000256" key="2">
    <source>
        <dbReference type="ARBA" id="ARBA00022448"/>
    </source>
</evidence>
<dbReference type="PANTHER" id="PTHR23504:SF15">
    <property type="entry name" value="MAJOR FACILITATOR SUPERFAMILY (MFS) PROFILE DOMAIN-CONTAINING PROTEIN"/>
    <property type="match status" value="1"/>
</dbReference>
<feature type="transmembrane region" description="Helical" evidence="7">
    <location>
        <begin position="100"/>
        <end position="118"/>
    </location>
</feature>
<dbReference type="Proteomes" id="UP001219525">
    <property type="component" value="Unassembled WGS sequence"/>
</dbReference>
<evidence type="ECO:0000256" key="7">
    <source>
        <dbReference type="SAM" id="Phobius"/>
    </source>
</evidence>
<keyword evidence="5 7" id="KW-0472">Membrane</keyword>
<proteinExistence type="predicted"/>
<feature type="region of interest" description="Disordered" evidence="6">
    <location>
        <begin position="1"/>
        <end position="21"/>
    </location>
</feature>
<dbReference type="Gene3D" id="1.20.1250.20">
    <property type="entry name" value="MFS general substrate transporter like domains"/>
    <property type="match status" value="1"/>
</dbReference>
<keyword evidence="3 7" id="KW-0812">Transmembrane</keyword>
<dbReference type="PROSITE" id="PS50850">
    <property type="entry name" value="MFS"/>
    <property type="match status" value="1"/>
</dbReference>
<feature type="transmembrane region" description="Helical" evidence="7">
    <location>
        <begin position="266"/>
        <end position="292"/>
    </location>
</feature>
<protein>
    <submittedName>
        <fullName evidence="9">Major facilitator superfamily domain-containing protein</fullName>
    </submittedName>
</protein>
<dbReference type="InterPro" id="IPR036259">
    <property type="entry name" value="MFS_trans_sf"/>
</dbReference>